<dbReference type="PANTHER" id="PTHR30093">
    <property type="entry name" value="GENERAL SECRETION PATHWAY PROTEIN G"/>
    <property type="match status" value="1"/>
</dbReference>
<protein>
    <submittedName>
        <fullName evidence="3">Fimbrial protein</fullName>
    </submittedName>
</protein>
<organism evidence="3">
    <name type="scientific">mine drainage metagenome</name>
    <dbReference type="NCBI Taxonomy" id="410659"/>
    <lineage>
        <taxon>unclassified sequences</taxon>
        <taxon>metagenomes</taxon>
        <taxon>ecological metagenomes</taxon>
    </lineage>
</organism>
<comment type="caution">
    <text evidence="3">The sequence shown here is derived from an EMBL/GenBank/DDBJ whole genome shotgun (WGS) entry which is preliminary data.</text>
</comment>
<dbReference type="EMBL" id="MLJW01000047">
    <property type="protein sequence ID" value="OIR05927.1"/>
    <property type="molecule type" value="Genomic_DNA"/>
</dbReference>
<dbReference type="SUPFAM" id="SSF54523">
    <property type="entry name" value="Pili subunits"/>
    <property type="match status" value="1"/>
</dbReference>
<dbReference type="PANTHER" id="PTHR30093:SF34">
    <property type="entry name" value="PREPILIN PEPTIDASE-DEPENDENT PROTEIN D"/>
    <property type="match status" value="1"/>
</dbReference>
<keyword evidence="2" id="KW-1133">Transmembrane helix</keyword>
<dbReference type="Pfam" id="PF07963">
    <property type="entry name" value="N_methyl"/>
    <property type="match status" value="1"/>
</dbReference>
<keyword evidence="2" id="KW-0812">Transmembrane</keyword>
<proteinExistence type="predicted"/>
<sequence>MKQIQKGFTLIELMIVVAIIGILAAVAIPAYQDYVTKAKLSKITSVIDPLKLAIQDYFQQNGNFIPTNSPVEVNRLANQAVVGTATAPDVWYSLGLSRLMVVPPELLSIQYMGSLAAAAAAGAPPAVNPASIQLVFAANGIGAGIDGLNLEQVAVVGGTGVTWICGTAATLTANGITAHGGTTTITSPVALKYYGCQ</sequence>
<name>A0A1J5SC42_9ZZZZ</name>
<reference evidence="3" key="1">
    <citation type="submission" date="2016-10" db="EMBL/GenBank/DDBJ databases">
        <title>Sequence of Gallionella enrichment culture.</title>
        <authorList>
            <person name="Poehlein A."/>
            <person name="Muehling M."/>
            <person name="Daniel R."/>
        </authorList>
    </citation>
    <scope>NUCLEOTIDE SEQUENCE</scope>
</reference>
<evidence type="ECO:0000313" key="3">
    <source>
        <dbReference type="EMBL" id="OIR05927.1"/>
    </source>
</evidence>
<dbReference type="InterPro" id="IPR045584">
    <property type="entry name" value="Pilin-like"/>
</dbReference>
<dbReference type="Gene3D" id="3.30.700.10">
    <property type="entry name" value="Glycoprotein, Type 4 Pilin"/>
    <property type="match status" value="1"/>
</dbReference>
<keyword evidence="1" id="KW-0488">Methylation</keyword>
<dbReference type="PROSITE" id="PS00409">
    <property type="entry name" value="PROKAR_NTER_METHYL"/>
    <property type="match status" value="1"/>
</dbReference>
<gene>
    <name evidence="3" type="primary">fimA_4</name>
    <name evidence="3" type="ORF">GALL_120560</name>
</gene>
<feature type="transmembrane region" description="Helical" evidence="2">
    <location>
        <begin position="7"/>
        <end position="31"/>
    </location>
</feature>
<evidence type="ECO:0000256" key="1">
    <source>
        <dbReference type="ARBA" id="ARBA00022481"/>
    </source>
</evidence>
<dbReference type="InterPro" id="IPR012902">
    <property type="entry name" value="N_methyl_site"/>
</dbReference>
<keyword evidence="2" id="KW-0472">Membrane</keyword>
<accession>A0A1J5SC42</accession>
<dbReference type="NCBIfam" id="TIGR02532">
    <property type="entry name" value="IV_pilin_GFxxxE"/>
    <property type="match status" value="1"/>
</dbReference>
<evidence type="ECO:0000256" key="2">
    <source>
        <dbReference type="SAM" id="Phobius"/>
    </source>
</evidence>
<dbReference type="AlphaFoldDB" id="A0A1J5SC42"/>